<comment type="caution">
    <text evidence="1">The sequence shown here is derived from an EMBL/GenBank/DDBJ whole genome shotgun (WGS) entry which is preliminary data.</text>
</comment>
<evidence type="ECO:0000313" key="1">
    <source>
        <dbReference type="EMBL" id="KAF7399056.1"/>
    </source>
</evidence>
<dbReference type="AlphaFoldDB" id="A0A834K4I8"/>
<proteinExistence type="predicted"/>
<gene>
    <name evidence="1" type="ORF">HZH66_006953</name>
</gene>
<dbReference type="EMBL" id="JACSEA010000006">
    <property type="protein sequence ID" value="KAF7399056.1"/>
    <property type="molecule type" value="Genomic_DNA"/>
</dbReference>
<organism evidence="1 2">
    <name type="scientific">Vespula vulgaris</name>
    <name type="common">Yellow jacket</name>
    <name type="synonym">Wasp</name>
    <dbReference type="NCBI Taxonomy" id="7454"/>
    <lineage>
        <taxon>Eukaryota</taxon>
        <taxon>Metazoa</taxon>
        <taxon>Ecdysozoa</taxon>
        <taxon>Arthropoda</taxon>
        <taxon>Hexapoda</taxon>
        <taxon>Insecta</taxon>
        <taxon>Pterygota</taxon>
        <taxon>Neoptera</taxon>
        <taxon>Endopterygota</taxon>
        <taxon>Hymenoptera</taxon>
        <taxon>Apocrita</taxon>
        <taxon>Aculeata</taxon>
        <taxon>Vespoidea</taxon>
        <taxon>Vespidae</taxon>
        <taxon>Vespinae</taxon>
        <taxon>Vespula</taxon>
    </lineage>
</organism>
<dbReference type="Proteomes" id="UP000614350">
    <property type="component" value="Unassembled WGS sequence"/>
</dbReference>
<keyword evidence="2" id="KW-1185">Reference proteome</keyword>
<sequence length="152" mass="18004">MKKSFQKRTPTVSKDNIIEKKPFGFCCNKKNLDPRTLYNKRPPPFKGSLTDVVVGSGGPSLKFRIQDVSRLPFPIQRIMSRTRGIPFLGNCKRCRKPLRWYLEDEIALARDIFARERQNQYNFEIDKNVEIAKRKEKWRKDRKAKRKMMGKI</sequence>
<protein>
    <submittedName>
        <fullName evidence="1">Uncharacterized protein</fullName>
    </submittedName>
</protein>
<evidence type="ECO:0000313" key="2">
    <source>
        <dbReference type="Proteomes" id="UP000614350"/>
    </source>
</evidence>
<accession>A0A834K4I8</accession>
<name>A0A834K4I8_VESVU</name>
<reference evidence="1" key="1">
    <citation type="journal article" date="2020" name="G3 (Bethesda)">
        <title>High-Quality Assemblies for Three Invasive Social Wasps from the &lt;i&gt;Vespula&lt;/i&gt; Genus.</title>
        <authorList>
            <person name="Harrop T.W.R."/>
            <person name="Guhlin J."/>
            <person name="McLaughlin G.M."/>
            <person name="Permina E."/>
            <person name="Stockwell P."/>
            <person name="Gilligan J."/>
            <person name="Le Lec M.F."/>
            <person name="Gruber M.A.M."/>
            <person name="Quinn O."/>
            <person name="Lovegrove M."/>
            <person name="Duncan E.J."/>
            <person name="Remnant E.J."/>
            <person name="Van Eeckhoven J."/>
            <person name="Graham B."/>
            <person name="Knapp R.A."/>
            <person name="Langford K.W."/>
            <person name="Kronenberg Z."/>
            <person name="Press M.O."/>
            <person name="Eacker S.M."/>
            <person name="Wilson-Rankin E.E."/>
            <person name="Purcell J."/>
            <person name="Lester P.J."/>
            <person name="Dearden P.K."/>
        </authorList>
    </citation>
    <scope>NUCLEOTIDE SEQUENCE</scope>
    <source>
        <strain evidence="1">Marl-1</strain>
    </source>
</reference>